<accession>A0A0J7MUU0</accession>
<reference evidence="3 4" key="1">
    <citation type="submission" date="2015-04" db="EMBL/GenBank/DDBJ databases">
        <title>Lasius niger genome sequencing.</title>
        <authorList>
            <person name="Konorov E.A."/>
            <person name="Nikitin M.A."/>
            <person name="Kirill M.V."/>
            <person name="Chang P."/>
        </authorList>
    </citation>
    <scope>NUCLEOTIDE SEQUENCE [LARGE SCALE GENOMIC DNA]</scope>
    <source>
        <tissue evidence="3">Whole</tissue>
    </source>
</reference>
<dbReference type="Proteomes" id="UP000036403">
    <property type="component" value="Unassembled WGS sequence"/>
</dbReference>
<protein>
    <submittedName>
        <fullName evidence="3">Putative zinc finger protein 271</fullName>
    </submittedName>
</protein>
<proteinExistence type="predicted"/>
<dbReference type="PaxDb" id="67767-A0A0J7MUU0"/>
<evidence type="ECO:0000313" key="4">
    <source>
        <dbReference type="Proteomes" id="UP000036403"/>
    </source>
</evidence>
<dbReference type="EMBL" id="LBMM01016973">
    <property type="protein sequence ID" value="KMQ84250.1"/>
    <property type="molecule type" value="Genomic_DNA"/>
</dbReference>
<keyword evidence="2" id="KW-0732">Signal</keyword>
<gene>
    <name evidence="3" type="ORF">RF55_18111</name>
</gene>
<name>A0A0J7MUU0_LASNI</name>
<feature type="compositionally biased region" description="Polar residues" evidence="1">
    <location>
        <begin position="66"/>
        <end position="76"/>
    </location>
</feature>
<feature type="signal peptide" evidence="2">
    <location>
        <begin position="1"/>
        <end position="21"/>
    </location>
</feature>
<dbReference type="AlphaFoldDB" id="A0A0J7MUU0"/>
<evidence type="ECO:0000256" key="1">
    <source>
        <dbReference type="SAM" id="MobiDB-lite"/>
    </source>
</evidence>
<evidence type="ECO:0000313" key="3">
    <source>
        <dbReference type="EMBL" id="KMQ84250.1"/>
    </source>
</evidence>
<feature type="chain" id="PRO_5005291266" evidence="2">
    <location>
        <begin position="22"/>
        <end position="76"/>
    </location>
</feature>
<feature type="region of interest" description="Disordered" evidence="1">
    <location>
        <begin position="22"/>
        <end position="76"/>
    </location>
</feature>
<keyword evidence="4" id="KW-1185">Reference proteome</keyword>
<sequence>MFEIVVLKLIISFAIVMEDSAETPEIDQAPKEPDAGPENQEGTPDNEEKEEGLTTERDVSEKTAQDQKGQQQPRAV</sequence>
<feature type="compositionally biased region" description="Basic and acidic residues" evidence="1">
    <location>
        <begin position="51"/>
        <end position="65"/>
    </location>
</feature>
<comment type="caution">
    <text evidence="3">The sequence shown here is derived from an EMBL/GenBank/DDBJ whole genome shotgun (WGS) entry which is preliminary data.</text>
</comment>
<evidence type="ECO:0000256" key="2">
    <source>
        <dbReference type="SAM" id="SignalP"/>
    </source>
</evidence>
<organism evidence="3 4">
    <name type="scientific">Lasius niger</name>
    <name type="common">Black garden ant</name>
    <dbReference type="NCBI Taxonomy" id="67767"/>
    <lineage>
        <taxon>Eukaryota</taxon>
        <taxon>Metazoa</taxon>
        <taxon>Ecdysozoa</taxon>
        <taxon>Arthropoda</taxon>
        <taxon>Hexapoda</taxon>
        <taxon>Insecta</taxon>
        <taxon>Pterygota</taxon>
        <taxon>Neoptera</taxon>
        <taxon>Endopterygota</taxon>
        <taxon>Hymenoptera</taxon>
        <taxon>Apocrita</taxon>
        <taxon>Aculeata</taxon>
        <taxon>Formicoidea</taxon>
        <taxon>Formicidae</taxon>
        <taxon>Formicinae</taxon>
        <taxon>Lasius</taxon>
        <taxon>Lasius</taxon>
    </lineage>
</organism>